<keyword evidence="5" id="KW-1133">Transmembrane helix</keyword>
<proteinExistence type="inferred from homology"/>
<dbReference type="InterPro" id="IPR023074">
    <property type="entry name" value="HMG_CoA_Rdtase_cat_sf"/>
</dbReference>
<feature type="transmembrane region" description="Helical" evidence="5">
    <location>
        <begin position="335"/>
        <end position="356"/>
    </location>
</feature>
<keyword evidence="5" id="KW-0472">Membrane</keyword>
<dbReference type="PANTHER" id="PTHR10572">
    <property type="entry name" value="3-HYDROXY-3-METHYLGLUTARYL-COENZYME A REDUCTASE"/>
    <property type="match status" value="1"/>
</dbReference>
<dbReference type="WBParaSite" id="MCU_000834-RA">
    <property type="protein sequence ID" value="MCU_000834-RA"/>
    <property type="gene ID" value="MCU_000834"/>
</dbReference>
<dbReference type="GO" id="GO:0004420">
    <property type="term" value="F:hydroxymethylglutaryl-CoA reductase (NADPH) activity"/>
    <property type="evidence" value="ECO:0007669"/>
    <property type="project" value="UniProtKB-EC"/>
</dbReference>
<evidence type="ECO:0000313" key="7">
    <source>
        <dbReference type="WBParaSite" id="MCU_000834-RA"/>
    </source>
</evidence>
<dbReference type="UniPathway" id="UPA00058">
    <property type="reaction ID" value="UER00103"/>
</dbReference>
<evidence type="ECO:0000256" key="5">
    <source>
        <dbReference type="RuleBase" id="RU361219"/>
    </source>
</evidence>
<dbReference type="AlphaFoldDB" id="A0A5K3EKD9"/>
<comment type="pathway">
    <text evidence="1 5">Metabolic intermediate biosynthesis; (R)-mevalonate biosynthesis; (R)-mevalonate from acetyl-CoA: step 3/3.</text>
</comment>
<dbReference type="InterPro" id="IPR009023">
    <property type="entry name" value="HMG_CoA_Rdtase_NAD(P)-bd_sf"/>
</dbReference>
<dbReference type="PROSITE" id="PS01192">
    <property type="entry name" value="HMG_COA_REDUCTASE_3"/>
    <property type="match status" value="1"/>
</dbReference>
<dbReference type="Gene3D" id="1.10.3270.10">
    <property type="entry name" value="HMGR, N-terminal domain"/>
    <property type="match status" value="1"/>
</dbReference>
<evidence type="ECO:0000256" key="6">
    <source>
        <dbReference type="SAM" id="MobiDB-lite"/>
    </source>
</evidence>
<feature type="transmembrane region" description="Helical" evidence="5">
    <location>
        <begin position="132"/>
        <end position="152"/>
    </location>
</feature>
<reference evidence="7" key="1">
    <citation type="submission" date="2019-11" db="UniProtKB">
        <authorList>
            <consortium name="WormBaseParasite"/>
        </authorList>
    </citation>
    <scope>IDENTIFICATION</scope>
</reference>
<evidence type="ECO:0000256" key="3">
    <source>
        <dbReference type="ARBA" id="ARBA00022857"/>
    </source>
</evidence>
<feature type="compositionally biased region" description="Polar residues" evidence="6">
    <location>
        <begin position="871"/>
        <end position="887"/>
    </location>
</feature>
<evidence type="ECO:0000256" key="4">
    <source>
        <dbReference type="ARBA" id="ARBA00023002"/>
    </source>
</evidence>
<feature type="transmembrane region" description="Helical" evidence="5">
    <location>
        <begin position="69"/>
        <end position="88"/>
    </location>
</feature>
<evidence type="ECO:0000256" key="1">
    <source>
        <dbReference type="ARBA" id="ARBA00005084"/>
    </source>
</evidence>
<dbReference type="EC" id="1.1.1.34" evidence="5"/>
<dbReference type="Gene3D" id="3.90.770.10">
    <property type="entry name" value="3-hydroxy-3-methylglutaryl-coenzyme A Reductase, Chain A, domain 2"/>
    <property type="match status" value="1"/>
</dbReference>
<dbReference type="InterPro" id="IPR023076">
    <property type="entry name" value="HMG_CoA_Rdtase_CS"/>
</dbReference>
<organism evidence="7">
    <name type="scientific">Mesocestoides corti</name>
    <name type="common">Flatworm</name>
    <dbReference type="NCBI Taxonomy" id="53468"/>
    <lineage>
        <taxon>Eukaryota</taxon>
        <taxon>Metazoa</taxon>
        <taxon>Spiralia</taxon>
        <taxon>Lophotrochozoa</taxon>
        <taxon>Platyhelminthes</taxon>
        <taxon>Cestoda</taxon>
        <taxon>Eucestoda</taxon>
        <taxon>Cyclophyllidea</taxon>
        <taxon>Mesocestoididae</taxon>
        <taxon>Mesocestoides</taxon>
    </lineage>
</organism>
<feature type="transmembrane region" description="Helical" evidence="5">
    <location>
        <begin position="109"/>
        <end position="126"/>
    </location>
</feature>
<feature type="transmembrane region" description="Helical" evidence="5">
    <location>
        <begin position="222"/>
        <end position="241"/>
    </location>
</feature>
<dbReference type="FunFam" id="3.30.70.420:FF:000001">
    <property type="entry name" value="3-hydroxy-3-methylglutaryl coenzyme A reductase"/>
    <property type="match status" value="1"/>
</dbReference>
<dbReference type="PRINTS" id="PR00071">
    <property type="entry name" value="HMGCOARDTASE"/>
</dbReference>
<dbReference type="GO" id="GO:0005789">
    <property type="term" value="C:endoplasmic reticulum membrane"/>
    <property type="evidence" value="ECO:0007669"/>
    <property type="project" value="UniProtKB-SubCell"/>
</dbReference>
<sequence length="887" mass="97861">MLKKGSTMVFSRTTSTIHLSHSLALFLGYWSLLHPMKTIFLWALCQAYCASQLKKQFDLFKFVECISHHVYAFVFTLFCILLSILRLYSTRLSEDAALYRPGTNFRARHFYRLLFLCTVSSLVISLSWNGGFFYQDLICIGLVLLTIDWAFIPNLIKVCISLPTSGYNHFDRENYLKLHSIEAAVFLVTLSNAVVDHFMKLLLLNAASRWFNSDVAIICERLRAYLVVVFMSTFSLLPVLIRINYANNQQTICAFDLQISRFIVKGRYRSRSENETFPVQCDTSPLLNTNSNLRYTVHLIITVVLVLVNILPIMQTIALSIYFGGFMKTSLDHLTLMNVWLCIGSILIIVSFLNLLKYSLSWSFTCDKFSEPKIQTSRKRAASDCSEEKCATKSMNGSITGTTAKVLPEAPAFSEMEEVSFAIQKPVKPPCAAKSRTSDAQWISSLKDSEVLTLVREGRLKTRELESAVENLPRAVSLRRQELASRLTNPHAIDHIPFGNFDYRPVMGQCCEEVIGYIPIPLGKVGPLLLDGREHYIPLATTEGCLVASTNRGCRALYLSGGVRTALFRDQMTRAPVVAFPSIADVVECIAWIESRQGFETLRSAFNETSSHANLLSIFPNPAGRYLHIRFAARTGEAMGMNMVSKGTDRAIQCLVKKFPKMQVVSLSGNMCTDKKPAAINHFLGRGKSVLAEARLPGRVVSKILRTDAPSLARLTRIKHWTGSAMAGVPGMAGCNAHAANLVAAFFAATGQDLAQVVDSSACLTQLEAESDGSLYVSVTMPCVEVGTVGGGTRLPAQRACIEMLDLSIERPAQHLARLLAGVVVAGELSLLAALATNDLVKAHMRLNRAAAAVAVATAGTPTVERREDNMPTNNALLSPNSGHFAM</sequence>
<keyword evidence="5" id="KW-0812">Transmembrane</keyword>
<feature type="transmembrane region" description="Helical" evidence="5">
    <location>
        <begin position="295"/>
        <end position="323"/>
    </location>
</feature>
<name>A0A5K3EKD9_MESCO</name>
<comment type="subcellular location">
    <subcellularLocation>
        <location evidence="5">Endoplasmic reticulum membrane</location>
        <topology evidence="5">Multi-pass membrane protein</topology>
    </subcellularLocation>
</comment>
<keyword evidence="4 5" id="KW-0560">Oxidoreductase</keyword>
<dbReference type="Pfam" id="PF00368">
    <property type="entry name" value="HMG-CoA_red"/>
    <property type="match status" value="1"/>
</dbReference>
<dbReference type="SUPFAM" id="SSF56542">
    <property type="entry name" value="Substrate-binding domain of HMG-CoA reductase"/>
    <property type="match status" value="1"/>
</dbReference>
<protein>
    <recommendedName>
        <fullName evidence="5">3-hydroxy-3-methylglutaryl coenzyme A reductase</fullName>
        <shortName evidence="5">HMG-CoA reductase</shortName>
        <ecNumber evidence="5">1.1.1.34</ecNumber>
    </recommendedName>
</protein>
<comment type="catalytic activity">
    <reaction evidence="5">
        <text>(R)-mevalonate + 2 NADP(+) + CoA = (3S)-3-hydroxy-3-methylglutaryl-CoA + 2 NADPH + 2 H(+)</text>
        <dbReference type="Rhea" id="RHEA:15989"/>
        <dbReference type="ChEBI" id="CHEBI:15378"/>
        <dbReference type="ChEBI" id="CHEBI:36464"/>
        <dbReference type="ChEBI" id="CHEBI:43074"/>
        <dbReference type="ChEBI" id="CHEBI:57287"/>
        <dbReference type="ChEBI" id="CHEBI:57783"/>
        <dbReference type="ChEBI" id="CHEBI:58349"/>
        <dbReference type="EC" id="1.1.1.34"/>
    </reaction>
</comment>
<dbReference type="GO" id="GO:0015936">
    <property type="term" value="P:coenzyme A metabolic process"/>
    <property type="evidence" value="ECO:0007669"/>
    <property type="project" value="InterPro"/>
</dbReference>
<dbReference type="GO" id="GO:0016126">
    <property type="term" value="P:sterol biosynthetic process"/>
    <property type="evidence" value="ECO:0007669"/>
    <property type="project" value="TreeGrafter"/>
</dbReference>
<dbReference type="GO" id="GO:0005778">
    <property type="term" value="C:peroxisomal membrane"/>
    <property type="evidence" value="ECO:0007669"/>
    <property type="project" value="TreeGrafter"/>
</dbReference>
<dbReference type="PROSITE" id="PS00318">
    <property type="entry name" value="HMG_COA_REDUCTASE_2"/>
    <property type="match status" value="1"/>
</dbReference>
<dbReference type="InterPro" id="IPR004554">
    <property type="entry name" value="HMG_CoA_Rdtase_eu_arc"/>
</dbReference>
<dbReference type="SUPFAM" id="SSF55035">
    <property type="entry name" value="NAD-binding domain of HMG-CoA reductase"/>
    <property type="match status" value="1"/>
</dbReference>
<dbReference type="PANTHER" id="PTHR10572:SF24">
    <property type="entry name" value="3-HYDROXY-3-METHYLGLUTARYL-COENZYME A REDUCTASE"/>
    <property type="match status" value="1"/>
</dbReference>
<dbReference type="InterPro" id="IPR023282">
    <property type="entry name" value="HMG_CoA_Rdtase_N"/>
</dbReference>
<keyword evidence="3 5" id="KW-0521">NADP</keyword>
<feature type="region of interest" description="Disordered" evidence="6">
    <location>
        <begin position="865"/>
        <end position="887"/>
    </location>
</feature>
<dbReference type="InterPro" id="IPR009029">
    <property type="entry name" value="HMG_CoA_Rdtase_sub-bd_dom_sf"/>
</dbReference>
<dbReference type="InterPro" id="IPR002202">
    <property type="entry name" value="HMG_CoA_Rdtase"/>
</dbReference>
<dbReference type="PROSITE" id="PS50065">
    <property type="entry name" value="HMG_COA_REDUCTASE_4"/>
    <property type="match status" value="1"/>
</dbReference>
<accession>A0A5K3EKD9</accession>
<keyword evidence="5" id="KW-0256">Endoplasmic reticulum</keyword>
<dbReference type="Gene3D" id="3.30.70.420">
    <property type="entry name" value="Hydroxymethylglutaryl-CoA reductase, class I/II, NAD/NADP-binding domain"/>
    <property type="match status" value="1"/>
</dbReference>
<evidence type="ECO:0000256" key="2">
    <source>
        <dbReference type="ARBA" id="ARBA00007661"/>
    </source>
</evidence>
<dbReference type="NCBIfam" id="TIGR00533">
    <property type="entry name" value="HMG_CoA_R_NADP"/>
    <property type="match status" value="1"/>
</dbReference>
<comment type="similarity">
    <text evidence="2 5">Belongs to the HMG-CoA reductase family.</text>
</comment>
<dbReference type="GO" id="GO:0008299">
    <property type="term" value="P:isoprenoid biosynthetic process"/>
    <property type="evidence" value="ECO:0007669"/>
    <property type="project" value="InterPro"/>
</dbReference>
<dbReference type="CDD" id="cd00643">
    <property type="entry name" value="HMG-CoA_reductase_classI"/>
    <property type="match status" value="1"/>
</dbReference>